<dbReference type="EMBL" id="OC856328">
    <property type="protein sequence ID" value="CAD7623592.1"/>
    <property type="molecule type" value="Genomic_DNA"/>
</dbReference>
<comment type="pathway">
    <text evidence="3">Pyrimidine metabolism; UMP biosynthesis via de novo pathway; orotate from (S)-dihydroorotate (quinone route): step 1/1.</text>
</comment>
<evidence type="ECO:0000259" key="12">
    <source>
        <dbReference type="Pfam" id="PF01180"/>
    </source>
</evidence>
<organism evidence="13">
    <name type="scientific">Medioppia subpectinata</name>
    <dbReference type="NCBI Taxonomy" id="1979941"/>
    <lineage>
        <taxon>Eukaryota</taxon>
        <taxon>Metazoa</taxon>
        <taxon>Ecdysozoa</taxon>
        <taxon>Arthropoda</taxon>
        <taxon>Chelicerata</taxon>
        <taxon>Arachnida</taxon>
        <taxon>Acari</taxon>
        <taxon>Acariformes</taxon>
        <taxon>Sarcoptiformes</taxon>
        <taxon>Oribatida</taxon>
        <taxon>Brachypylina</taxon>
        <taxon>Oppioidea</taxon>
        <taxon>Oppiidae</taxon>
        <taxon>Medioppia</taxon>
    </lineage>
</organism>
<evidence type="ECO:0000313" key="14">
    <source>
        <dbReference type="Proteomes" id="UP000759131"/>
    </source>
</evidence>
<keyword evidence="14" id="KW-1185">Reference proteome</keyword>
<evidence type="ECO:0000256" key="6">
    <source>
        <dbReference type="ARBA" id="ARBA00017599"/>
    </source>
</evidence>
<dbReference type="SUPFAM" id="SSF51395">
    <property type="entry name" value="FMN-linked oxidoreductases"/>
    <property type="match status" value="1"/>
</dbReference>
<dbReference type="GO" id="GO:0005743">
    <property type="term" value="C:mitochondrial inner membrane"/>
    <property type="evidence" value="ECO:0007669"/>
    <property type="project" value="TreeGrafter"/>
</dbReference>
<feature type="domain" description="Dihydroorotate dehydrogenase catalytic" evidence="12">
    <location>
        <begin position="77"/>
        <end position="379"/>
    </location>
</feature>
<evidence type="ECO:0000256" key="5">
    <source>
        <dbReference type="ARBA" id="ARBA00012791"/>
    </source>
</evidence>
<dbReference type="InterPro" id="IPR001295">
    <property type="entry name" value="Dihydroorotate_DH_CS"/>
</dbReference>
<gene>
    <name evidence="13" type="ORF">OSB1V03_LOCUS4047</name>
</gene>
<dbReference type="Pfam" id="PF01180">
    <property type="entry name" value="DHO_dh"/>
    <property type="match status" value="1"/>
</dbReference>
<dbReference type="InterPro" id="IPR005719">
    <property type="entry name" value="Dihydroorotate_DH_2"/>
</dbReference>
<dbReference type="NCBIfam" id="NF003652">
    <property type="entry name" value="PRK05286.2-5"/>
    <property type="match status" value="1"/>
</dbReference>
<evidence type="ECO:0000313" key="13">
    <source>
        <dbReference type="EMBL" id="CAD7623592.1"/>
    </source>
</evidence>
<evidence type="ECO:0000256" key="8">
    <source>
        <dbReference type="ARBA" id="ARBA00022643"/>
    </source>
</evidence>
<keyword evidence="7" id="KW-0285">Flavoprotein</keyword>
<dbReference type="InterPro" id="IPR005720">
    <property type="entry name" value="Dihydroorotate_DH_cat"/>
</dbReference>
<evidence type="ECO:0000256" key="7">
    <source>
        <dbReference type="ARBA" id="ARBA00022630"/>
    </source>
</evidence>
<comment type="catalytic activity">
    <reaction evidence="11">
        <text>(S)-dihydroorotate + a quinone = orotate + a quinol</text>
        <dbReference type="Rhea" id="RHEA:30187"/>
        <dbReference type="ChEBI" id="CHEBI:24646"/>
        <dbReference type="ChEBI" id="CHEBI:30839"/>
        <dbReference type="ChEBI" id="CHEBI:30864"/>
        <dbReference type="ChEBI" id="CHEBI:132124"/>
        <dbReference type="EC" id="1.3.5.2"/>
    </reaction>
</comment>
<evidence type="ECO:0000256" key="10">
    <source>
        <dbReference type="ARBA" id="ARBA00023136"/>
    </source>
</evidence>
<dbReference type="AlphaFoldDB" id="A0A7R9KKP2"/>
<evidence type="ECO:0000256" key="4">
    <source>
        <dbReference type="ARBA" id="ARBA00005359"/>
    </source>
</evidence>
<dbReference type="PROSITE" id="PS00912">
    <property type="entry name" value="DHODEHASE_2"/>
    <property type="match status" value="1"/>
</dbReference>
<evidence type="ECO:0000256" key="3">
    <source>
        <dbReference type="ARBA" id="ARBA00005161"/>
    </source>
</evidence>
<evidence type="ECO:0000256" key="2">
    <source>
        <dbReference type="ARBA" id="ARBA00004370"/>
    </source>
</evidence>
<dbReference type="InterPro" id="IPR013785">
    <property type="entry name" value="Aldolase_TIM"/>
</dbReference>
<keyword evidence="10" id="KW-0472">Membrane</keyword>
<dbReference type="PANTHER" id="PTHR48109">
    <property type="entry name" value="DIHYDROOROTATE DEHYDROGENASE (QUINONE), MITOCHONDRIAL-RELATED"/>
    <property type="match status" value="1"/>
</dbReference>
<name>A0A7R9KKP2_9ACAR</name>
<dbReference type="Gene3D" id="3.20.20.70">
    <property type="entry name" value="Aldolase class I"/>
    <property type="match status" value="1"/>
</dbReference>
<evidence type="ECO:0000256" key="9">
    <source>
        <dbReference type="ARBA" id="ARBA00023002"/>
    </source>
</evidence>
<comment type="subcellular location">
    <subcellularLocation>
        <location evidence="2">Membrane</location>
    </subcellularLocation>
</comment>
<dbReference type="NCBIfam" id="TIGR01036">
    <property type="entry name" value="pyrD_sub2"/>
    <property type="match status" value="1"/>
</dbReference>
<dbReference type="GO" id="GO:0044205">
    <property type="term" value="P:'de novo' UMP biosynthetic process"/>
    <property type="evidence" value="ECO:0007669"/>
    <property type="project" value="UniProtKB-UniPathway"/>
</dbReference>
<dbReference type="UniPathway" id="UPA00070">
    <property type="reaction ID" value="UER00946"/>
</dbReference>
<protein>
    <recommendedName>
        <fullName evidence="6">Dihydroorotate dehydrogenase (quinone), mitochondrial</fullName>
        <ecNumber evidence="5">1.3.5.2</ecNumber>
    </recommendedName>
</protein>
<comment type="cofactor">
    <cofactor evidence="1">
        <name>FMN</name>
        <dbReference type="ChEBI" id="CHEBI:58210"/>
    </cofactor>
</comment>
<dbReference type="EMBL" id="CAJPIZ010001753">
    <property type="protein sequence ID" value="CAG2104022.1"/>
    <property type="molecule type" value="Genomic_DNA"/>
</dbReference>
<dbReference type="PANTHER" id="PTHR48109:SF4">
    <property type="entry name" value="DIHYDROOROTATE DEHYDROGENASE (QUINONE), MITOCHONDRIAL"/>
    <property type="match status" value="1"/>
</dbReference>
<keyword evidence="8" id="KW-0288">FMN</keyword>
<keyword evidence="9" id="KW-0560">Oxidoreductase</keyword>
<dbReference type="CDD" id="cd04738">
    <property type="entry name" value="DHOD_2_like"/>
    <property type="match status" value="1"/>
</dbReference>
<dbReference type="EC" id="1.3.5.2" evidence="5"/>
<dbReference type="GO" id="GO:0006207">
    <property type="term" value="P:'de novo' pyrimidine nucleobase biosynthetic process"/>
    <property type="evidence" value="ECO:0007669"/>
    <property type="project" value="InterPro"/>
</dbReference>
<dbReference type="Proteomes" id="UP000759131">
    <property type="component" value="Unassembled WGS sequence"/>
</dbReference>
<dbReference type="InterPro" id="IPR050074">
    <property type="entry name" value="DHO_dehydrogenase"/>
</dbReference>
<dbReference type="NCBIfam" id="NF003645">
    <property type="entry name" value="PRK05286.1-2"/>
    <property type="match status" value="1"/>
</dbReference>
<dbReference type="OrthoDB" id="14784at2759"/>
<accession>A0A7R9KKP2</accession>
<proteinExistence type="inferred from homology"/>
<reference evidence="13" key="1">
    <citation type="submission" date="2020-11" db="EMBL/GenBank/DDBJ databases">
        <authorList>
            <person name="Tran Van P."/>
        </authorList>
    </citation>
    <scope>NUCLEOTIDE SEQUENCE</scope>
</reference>
<sequence>MKVQNKLRSCLAIAVGGSITFAGISLYKGNDKFYREAVMPLIHTVMDAETAHTLAIKAAKFGFVPRLEDDSTLIPLLKTSLWGLEFKNPIGLAAGFDKDGQAVTGLSKLGFGFIEIGSCTPEPQPGNDRPRVFRLLADRAIINRYGFNSAGHESLQQNIQKLAKNSERIIIGLNLGKNKSTQDMADDYIKGLVKFYDCEAIDYLVLNISSPNTSNLRDLQNKRELKDLIERVIKVRNEHKICKPLLIKIAPDLNDTQLRDIIDLINKFATNKCKAGIDGLIVSNTTVGRPDILKSDDKLIAETGGLSGLPLKDKSTEMIKSVYKLTGGKVPIIGVGGVFTGSDAYDKISAGASLIQIYTALAYEGPQIVAKIKRELAEIVRSKGFDNIVEAVGKDHK</sequence>
<evidence type="ECO:0000256" key="11">
    <source>
        <dbReference type="ARBA" id="ARBA00048639"/>
    </source>
</evidence>
<dbReference type="GO" id="GO:0106430">
    <property type="term" value="F:dihydroorotate dehydrogenase (quinone) activity"/>
    <property type="evidence" value="ECO:0007669"/>
    <property type="project" value="UniProtKB-EC"/>
</dbReference>
<comment type="similarity">
    <text evidence="4">Belongs to the dihydroorotate dehydrogenase family. Type 2 subfamily.</text>
</comment>
<evidence type="ECO:0000256" key="1">
    <source>
        <dbReference type="ARBA" id="ARBA00001917"/>
    </source>
</evidence>